<accession>X6L830</accession>
<keyword evidence="2" id="KW-1185">Reference proteome</keyword>
<reference evidence="1 2" key="1">
    <citation type="journal article" date="2013" name="Curr. Biol.">
        <title>The Genome of the Foraminiferan Reticulomyxa filosa.</title>
        <authorList>
            <person name="Glockner G."/>
            <person name="Hulsmann N."/>
            <person name="Schleicher M."/>
            <person name="Noegel A.A."/>
            <person name="Eichinger L."/>
            <person name="Gallinger C."/>
            <person name="Pawlowski J."/>
            <person name="Sierra R."/>
            <person name="Euteneuer U."/>
            <person name="Pillet L."/>
            <person name="Moustafa A."/>
            <person name="Platzer M."/>
            <person name="Groth M."/>
            <person name="Szafranski K."/>
            <person name="Schliwa M."/>
        </authorList>
    </citation>
    <scope>NUCLEOTIDE SEQUENCE [LARGE SCALE GENOMIC DNA]</scope>
</reference>
<evidence type="ECO:0000313" key="2">
    <source>
        <dbReference type="Proteomes" id="UP000023152"/>
    </source>
</evidence>
<organism evidence="1 2">
    <name type="scientific">Reticulomyxa filosa</name>
    <dbReference type="NCBI Taxonomy" id="46433"/>
    <lineage>
        <taxon>Eukaryota</taxon>
        <taxon>Sar</taxon>
        <taxon>Rhizaria</taxon>
        <taxon>Retaria</taxon>
        <taxon>Foraminifera</taxon>
        <taxon>Monothalamids</taxon>
        <taxon>Reticulomyxidae</taxon>
        <taxon>Reticulomyxa</taxon>
    </lineage>
</organism>
<proteinExistence type="predicted"/>
<feature type="non-terminal residue" evidence="1">
    <location>
        <position position="1"/>
    </location>
</feature>
<feature type="non-terminal residue" evidence="1">
    <location>
        <position position="131"/>
    </location>
</feature>
<name>X6L830_RETFI</name>
<dbReference type="Proteomes" id="UP000023152">
    <property type="component" value="Unassembled WGS sequence"/>
</dbReference>
<comment type="caution">
    <text evidence="1">The sequence shown here is derived from an EMBL/GenBank/DDBJ whole genome shotgun (WGS) entry which is preliminary data.</text>
</comment>
<evidence type="ECO:0000313" key="1">
    <source>
        <dbReference type="EMBL" id="ETN98097.1"/>
    </source>
</evidence>
<dbReference type="EMBL" id="ASPP01047663">
    <property type="protein sequence ID" value="ETN98097.1"/>
    <property type="molecule type" value="Genomic_DNA"/>
</dbReference>
<gene>
    <name evidence="1" type="ORF">RFI_39420</name>
</gene>
<sequence>KWIKQIIGKIIKELCTDKIKILRHSKSSLKINWKGLEYHIVVAWTFSKRQYCEFHYIQNNVHVYPFSPNQLQIAANDLIAEAPTHQRYIEKMDKISKLYKRFLEKNMSASLSLLRVYYMREELVGRNTRLA</sequence>
<dbReference type="AlphaFoldDB" id="X6L830"/>
<protein>
    <submittedName>
        <fullName evidence="1">Uncharacterized protein</fullName>
    </submittedName>
</protein>